<dbReference type="Proteomes" id="UP000027138">
    <property type="component" value="Unassembled WGS sequence"/>
</dbReference>
<sequence length="107" mass="12345">MAAYRDNSLLRDEILGSVNNMTEEKSVSFTPMKTYARRRKISRTEKEEPATETDHICSSSCLKDDLAHNICSSKFLQQNLPHNICSRLFLRRNLPHNICFSAIPMKE</sequence>
<reference evidence="1 2" key="1">
    <citation type="journal article" date="2014" name="PLoS ONE">
        <title>Global Analysis of Gene Expression Profiles in Physic Nut (Jatropha curcas L.) Seedlings Exposed to Salt Stress.</title>
        <authorList>
            <person name="Zhang L."/>
            <person name="Zhang C."/>
            <person name="Wu P."/>
            <person name="Chen Y."/>
            <person name="Li M."/>
            <person name="Jiang H."/>
            <person name="Wu G."/>
        </authorList>
    </citation>
    <scope>NUCLEOTIDE SEQUENCE [LARGE SCALE GENOMIC DNA]</scope>
    <source>
        <strain evidence="2">cv. GZQX0401</strain>
        <tissue evidence="1">Young leaves</tissue>
    </source>
</reference>
<protein>
    <submittedName>
        <fullName evidence="1">Uncharacterized protein</fullName>
    </submittedName>
</protein>
<keyword evidence="2" id="KW-1185">Reference proteome</keyword>
<proteinExistence type="predicted"/>
<gene>
    <name evidence="1" type="ORF">JCGZ_20974</name>
</gene>
<evidence type="ECO:0000313" key="2">
    <source>
        <dbReference type="Proteomes" id="UP000027138"/>
    </source>
</evidence>
<name>A0A067K5E6_JATCU</name>
<organism evidence="1 2">
    <name type="scientific">Jatropha curcas</name>
    <name type="common">Barbados nut</name>
    <dbReference type="NCBI Taxonomy" id="180498"/>
    <lineage>
        <taxon>Eukaryota</taxon>
        <taxon>Viridiplantae</taxon>
        <taxon>Streptophyta</taxon>
        <taxon>Embryophyta</taxon>
        <taxon>Tracheophyta</taxon>
        <taxon>Spermatophyta</taxon>
        <taxon>Magnoliopsida</taxon>
        <taxon>eudicotyledons</taxon>
        <taxon>Gunneridae</taxon>
        <taxon>Pentapetalae</taxon>
        <taxon>rosids</taxon>
        <taxon>fabids</taxon>
        <taxon>Malpighiales</taxon>
        <taxon>Euphorbiaceae</taxon>
        <taxon>Crotonoideae</taxon>
        <taxon>Jatropheae</taxon>
        <taxon>Jatropha</taxon>
    </lineage>
</organism>
<dbReference type="EMBL" id="KK914875">
    <property type="protein sequence ID" value="KDP27039.1"/>
    <property type="molecule type" value="Genomic_DNA"/>
</dbReference>
<evidence type="ECO:0000313" key="1">
    <source>
        <dbReference type="EMBL" id="KDP27039.1"/>
    </source>
</evidence>
<accession>A0A067K5E6</accession>
<dbReference type="AlphaFoldDB" id="A0A067K5E6"/>